<keyword evidence="3" id="KW-0597">Phosphoprotein</keyword>
<dbReference type="PROSITE" id="PS00012">
    <property type="entry name" value="PHOSPHOPANTETHEINE"/>
    <property type="match status" value="1"/>
</dbReference>
<dbReference type="InterPro" id="IPR036736">
    <property type="entry name" value="ACP-like_sf"/>
</dbReference>
<name>A0ABM6NHD3_PSEO7</name>
<protein>
    <recommendedName>
        <fullName evidence="4">Carrier domain-containing protein</fullName>
    </recommendedName>
</protein>
<sequence>MENIKKLIADCAEAQFSFELAENDQLKINFEEAIPELIQRIKDNKEGILYYLRSDGYKKVVKATQTDQKHNLSYAQQRLWFIDNLKGSTQEYNMPMAFDVTGELNIAVLKKAFHTIIARHEVLRTTYHEHDGLAVQQLKGIDAFAFDIQEVDLTNLSGDSLQTALKGHIDELIGQPFDLSQDLMLRVSYIKRTNDSGVLLFNMHHIASDGWSMEVILKELFTLYHSYIAGMPNPLPALSIQYSDYAHWQKQYLSNGVLEQQLAYWEKQLDDLPVVHSLPLDKPRTEGTASRVGIVHGQLSSALAKELINIAKMYQLTPFMLLHGMLSLLLAKHSNSNDIVIGTPIANRLQSELEPLIGFFANTLVLRADTSFASMDEYFAHIRALHLDAQSNQDVPFEQLVERLKIPRSQSHSPLFQVLLTTNSDYALTPGSEQAFKLPNVELQTYQSDYIHAKFDLDIDISISDSGVALVWEYDTSIFMEQRIQVLNDHFCKLLNGLARMVAEGNDVLPSLPMLSQEEAHYLLNEVNDTVVPYTKDMCIHELIEEQASLHPERTAVVFDDEVLSYAELNRRANQVAHYLREEHHIKPDDIVGLCAERSVEMVIGIVAILKAGGAYLPLDPSYPVSRLSYMVEDAALKVVLTQGSNIEIAKSLGTPAVALDQHAQFSPYDITNGPKSQLGLTANHLAYVIYTSGSTGKPKGVMVEHQALFNRIHWMHNKYGMTHRDNVLQKTPYSFDVSVWEFVWTLAYGAKLVVARPDGHKDPEYLCRLIQQSQITKLHFVPSMLGLILENKQFSHCHSLEQVFCSGEALQQSHVEEFRKVLPSTQLHNLYGPTEAAIDVSYWDCSGDISKGVPIGKPIDNIQLLILDPNLNLVPKGAVGELHIGGDGLARGYLNQEELTSERFIHNPFYDEGQGSRSPRLYKTGDLARLRADGEIEYQGRIDHQVKIRGLRIELGEVEHQLSGLDSVDSALVLAKEVAGSTQLVGYFKPSHNHGDFDQKSLIENIQRELSGDLPAHMVPSILIAIDEWPLTANGKVDRKALPEPEGSALQGEYVAPVTEVEQRLVDIWSALLNIPSDRISTTANFFTLGGHSLLSIRLMSEIRQQFAVALPVQAVFDAENLAALATLINQGQGSDMRPALEAVARTSSIQPVSFAQRRLWFIDQLQGGSAEYNMPMALEVSGELDLMVVERALNEIVARHEVLRSVYVEVDGEAKQQIKDIAEVEIKVAQEDVRHLSGESQAQAVAALVNDEFVQPFDLASDVMIRVRYIHTSERAGVLLFNMHHIASDGWSMEVLNQEFFQLYDAFSQGKPSPLSALEIQYADYAHWQRTHLEGAVLEEQLSYWESQLDSLPGVHSLPLSYPRPKQKAFAGGVVSGRLPSEISQKLQELATKHKLSPFMLLHGALSLLLSRHSHSSDIVVGTPVANRTQSELSPLIGFFVNTLVLRANTAQADLASYFKHIRQVHIDAQANQDVPFEQLVDRLKVSRSTAHSPLFQIMLTTNSDYGVQQGERAVSLPGVEISAYGSDTIQAKFDLEVDLSMSDAGVGLSWTYDVSLFSEESIKRLNDHLCRLLTALSEEHVGDIAPHDLKMLSAAEERYLIEGLNDTAQAYPKDKCIHELFEEQAALEPERVAVVFGDRSLSYGELNARANQVAHYLRAEHHIKPDSLVGLCVERSLEMVVGILGILKAGGAYVPLDPSYPQSRLDYMLEDAALEVVLAQGAGVDVLAEFAGHVVALDDAALFAAQSHENIEKQESGLEATSLAYVIYTSGSTGQPKGVMIAHKALSNYQLHIQHAYGVTAADRILQFSNICFDIFVEEFFGALCHGAQLILSTSACRQGLAEFVEYCEHHGVTVVSLPTAFWAQVVSDNQKFVSTTMRLVIVGGEALTVATVREHYSRFSEQVTLMNTYGPTESTITATTYATTLADAEAQSVTIGKANINNQLLILDNNKRLVPYGCPGELYIGGDGLARGYINRPELTAERFIDNPYYQQNEPNSTARLYRTGDLVCFTENGDIAFMGRAVDQVKIRGFRIELGEVEAQLAQQPEVDSALVRAIHIAGSLQLVAYIKPLVAKGSDEHYDFVRYLKAELKEKLPEYMMPSVIMVVEEWPLTPNGKVDKRALPSVDVDVLIGDYIAPQTKMEQEIVHIWSELLGIEANKISRNANFFELGGHSLLTVKLATEINRRCNTKISLDRFFSAVTVEAMAKLCEGYDTAKSYQVIKPISPLHGDKDELFMIPGVASTENDFAWLAAQLSAHGYRVYACPHKGLLDGAPPYESVEENVTAITNGIIHKSKHSQGVRLIGHSFGGLLALETANKLSEQGVKVELILIDSYFEQHRQQKRHTTIDGGEISSDKPLPTGIDSLLMRQLETLEQRQSQWLRDYIPSVHSAVTVKYVYATQSNFCIESYHRYFEKQHDKAVEYTSINAGHMDILKSDDLVKLMLEQYLD</sequence>
<proteinExistence type="predicted"/>
<dbReference type="InterPro" id="IPR009081">
    <property type="entry name" value="PP-bd_ACP"/>
</dbReference>
<dbReference type="Pfam" id="PF00501">
    <property type="entry name" value="AMP-binding"/>
    <property type="match status" value="2"/>
</dbReference>
<dbReference type="SUPFAM" id="SSF47336">
    <property type="entry name" value="ACP-like"/>
    <property type="match status" value="2"/>
</dbReference>
<accession>A0ABM6NHD3</accession>
<dbReference type="InterPro" id="IPR000873">
    <property type="entry name" value="AMP-dep_synth/lig_dom"/>
</dbReference>
<dbReference type="Gene3D" id="3.40.50.1820">
    <property type="entry name" value="alpha/beta hydrolase"/>
    <property type="match status" value="1"/>
</dbReference>
<dbReference type="SUPFAM" id="SSF53474">
    <property type="entry name" value="alpha/beta-Hydrolases"/>
    <property type="match status" value="1"/>
</dbReference>
<dbReference type="Gene3D" id="3.30.300.30">
    <property type="match status" value="2"/>
</dbReference>
<dbReference type="InterPro" id="IPR045851">
    <property type="entry name" value="AMP-bd_C_sf"/>
</dbReference>
<dbReference type="InterPro" id="IPR029058">
    <property type="entry name" value="AB_hydrolase_fold"/>
</dbReference>
<dbReference type="PROSITE" id="PS50075">
    <property type="entry name" value="CARRIER"/>
    <property type="match status" value="2"/>
</dbReference>
<dbReference type="InterPro" id="IPR020806">
    <property type="entry name" value="PKS_PP-bd"/>
</dbReference>
<dbReference type="SUPFAM" id="SSF56801">
    <property type="entry name" value="Acetyl-CoA synthetase-like"/>
    <property type="match status" value="2"/>
</dbReference>
<evidence type="ECO:0000313" key="5">
    <source>
        <dbReference type="EMBL" id="ATD08335.1"/>
    </source>
</evidence>
<dbReference type="Pfam" id="PF00668">
    <property type="entry name" value="Condensation"/>
    <property type="match status" value="2"/>
</dbReference>
<dbReference type="RefSeq" id="WP_096040886.1">
    <property type="nucleotide sequence ID" value="NZ_CP011924.1"/>
</dbReference>
<dbReference type="Gene3D" id="3.40.50.980">
    <property type="match status" value="4"/>
</dbReference>
<keyword evidence="2" id="KW-0596">Phosphopantetheine</keyword>
<dbReference type="InterPro" id="IPR025110">
    <property type="entry name" value="AMP-bd_C"/>
</dbReference>
<keyword evidence="6" id="KW-1185">Reference proteome</keyword>
<dbReference type="Gene3D" id="3.30.559.30">
    <property type="entry name" value="Nonribosomal peptide synthetase, condensation domain"/>
    <property type="match status" value="2"/>
</dbReference>
<evidence type="ECO:0000313" key="6">
    <source>
        <dbReference type="Proteomes" id="UP000016521"/>
    </source>
</evidence>
<dbReference type="InterPro" id="IPR001031">
    <property type="entry name" value="Thioesterase"/>
</dbReference>
<dbReference type="Gene3D" id="1.10.1200.10">
    <property type="entry name" value="ACP-like"/>
    <property type="match status" value="2"/>
</dbReference>
<dbReference type="InterPro" id="IPR006162">
    <property type="entry name" value="Ppantetheine_attach_site"/>
</dbReference>
<dbReference type="PROSITE" id="PS00455">
    <property type="entry name" value="AMP_BINDING"/>
    <property type="match status" value="2"/>
</dbReference>
<dbReference type="SMART" id="SM00823">
    <property type="entry name" value="PKS_PP"/>
    <property type="match status" value="2"/>
</dbReference>
<dbReference type="Proteomes" id="UP000016521">
    <property type="component" value="Chromosome I"/>
</dbReference>
<dbReference type="Pfam" id="PF00975">
    <property type="entry name" value="Thioesterase"/>
    <property type="match status" value="1"/>
</dbReference>
<comment type="cofactor">
    <cofactor evidence="1">
        <name>pantetheine 4'-phosphate</name>
        <dbReference type="ChEBI" id="CHEBI:47942"/>
    </cofactor>
</comment>
<dbReference type="CDD" id="cd19531">
    <property type="entry name" value="LCL_NRPS-like"/>
    <property type="match status" value="2"/>
</dbReference>
<evidence type="ECO:0000259" key="4">
    <source>
        <dbReference type="PROSITE" id="PS50075"/>
    </source>
</evidence>
<dbReference type="PANTHER" id="PTHR45527:SF1">
    <property type="entry name" value="FATTY ACID SYNTHASE"/>
    <property type="match status" value="1"/>
</dbReference>
<dbReference type="SUPFAM" id="SSF52777">
    <property type="entry name" value="CoA-dependent acyltransferases"/>
    <property type="match status" value="4"/>
</dbReference>
<reference evidence="5 6" key="1">
    <citation type="submission" date="2015-06" db="EMBL/GenBank/DDBJ databases">
        <authorList>
            <person name="Xie B.-B."/>
            <person name="Rong J.-C."/>
            <person name="Qin Q.-L."/>
            <person name="Zhang Y.-Z."/>
        </authorList>
    </citation>
    <scope>NUCLEOTIDE SEQUENCE [LARGE SCALE GENOMIC DNA]</scope>
    <source>
        <strain evidence="5 6">JCM 20779</strain>
    </source>
</reference>
<evidence type="ECO:0000256" key="1">
    <source>
        <dbReference type="ARBA" id="ARBA00001957"/>
    </source>
</evidence>
<feature type="domain" description="Carrier" evidence="4">
    <location>
        <begin position="1057"/>
        <end position="1134"/>
    </location>
</feature>
<dbReference type="Gene3D" id="3.30.559.10">
    <property type="entry name" value="Chloramphenicol acetyltransferase-like domain"/>
    <property type="match status" value="2"/>
</dbReference>
<dbReference type="InterPro" id="IPR023213">
    <property type="entry name" value="CAT-like_dom_sf"/>
</dbReference>
<dbReference type="PANTHER" id="PTHR45527">
    <property type="entry name" value="NONRIBOSOMAL PEPTIDE SYNTHETASE"/>
    <property type="match status" value="1"/>
</dbReference>
<evidence type="ECO:0000256" key="2">
    <source>
        <dbReference type="ARBA" id="ARBA00022450"/>
    </source>
</evidence>
<feature type="domain" description="Carrier" evidence="4">
    <location>
        <begin position="2140"/>
        <end position="2217"/>
    </location>
</feature>
<dbReference type="InterPro" id="IPR020845">
    <property type="entry name" value="AMP-binding_CS"/>
</dbReference>
<dbReference type="InterPro" id="IPR001242">
    <property type="entry name" value="Condensation_dom"/>
</dbReference>
<dbReference type="EMBL" id="CP011924">
    <property type="protein sequence ID" value="ATD08335.1"/>
    <property type="molecule type" value="Genomic_DNA"/>
</dbReference>
<evidence type="ECO:0000256" key="3">
    <source>
        <dbReference type="ARBA" id="ARBA00022553"/>
    </source>
</evidence>
<dbReference type="NCBIfam" id="NF003417">
    <property type="entry name" value="PRK04813.1"/>
    <property type="match status" value="2"/>
</dbReference>
<dbReference type="Pfam" id="PF00550">
    <property type="entry name" value="PP-binding"/>
    <property type="match status" value="2"/>
</dbReference>
<dbReference type="Gene3D" id="2.30.38.10">
    <property type="entry name" value="Luciferase, Domain 3"/>
    <property type="match status" value="2"/>
</dbReference>
<dbReference type="InterPro" id="IPR010071">
    <property type="entry name" value="AA_adenyl_dom"/>
</dbReference>
<dbReference type="NCBIfam" id="TIGR01733">
    <property type="entry name" value="AA-adenyl-dom"/>
    <property type="match status" value="2"/>
</dbReference>
<dbReference type="CDD" id="cd05930">
    <property type="entry name" value="A_NRPS"/>
    <property type="match status" value="2"/>
</dbReference>
<dbReference type="Pfam" id="PF13193">
    <property type="entry name" value="AMP-binding_C"/>
    <property type="match status" value="1"/>
</dbReference>
<organism evidence="5 6">
    <name type="scientific">Pseudoalteromonas piscicida</name>
    <dbReference type="NCBI Taxonomy" id="43662"/>
    <lineage>
        <taxon>Bacteria</taxon>
        <taxon>Pseudomonadati</taxon>
        <taxon>Pseudomonadota</taxon>
        <taxon>Gammaproteobacteria</taxon>
        <taxon>Alteromonadales</taxon>
        <taxon>Pseudoalteromonadaceae</taxon>
        <taxon>Pseudoalteromonas</taxon>
    </lineage>
</organism>
<gene>
    <name evidence="5" type="ORF">PPIS_a3566</name>
</gene>